<dbReference type="Proteomes" id="UP000002627">
    <property type="component" value="Chromosome"/>
</dbReference>
<sequence length="104" mass="12405">MPEHLAFDEFKGVGKKLHFICLDGNTHKVIQILMTRFKPDILRYFYKFTPKARAMVKTVTMDLNCYYPLVARELFPNAQIFIDRFHMVQMLTRSFNSLRVQIMK</sequence>
<dbReference type="PANTHER" id="PTHR33498">
    <property type="entry name" value="TRANSPOSASE FOR INSERTION SEQUENCE ELEMENT IS1557"/>
    <property type="match status" value="1"/>
</dbReference>
<evidence type="ECO:0000313" key="3">
    <source>
        <dbReference type="Proteomes" id="UP000002627"/>
    </source>
</evidence>
<dbReference type="EMBL" id="FN298497">
    <property type="protein sequence ID" value="CAX66933.1"/>
    <property type="molecule type" value="Genomic_DNA"/>
</dbReference>
<dbReference type="HOGENOM" id="CLU_041900_7_4_9"/>
<organism evidence="2 3">
    <name type="scientific">Lactobacillus johnsonii (strain FI9785)</name>
    <dbReference type="NCBI Taxonomy" id="633699"/>
    <lineage>
        <taxon>Bacteria</taxon>
        <taxon>Bacillati</taxon>
        <taxon>Bacillota</taxon>
        <taxon>Bacilli</taxon>
        <taxon>Lactobacillales</taxon>
        <taxon>Lactobacillaceae</taxon>
        <taxon>Lactobacillus</taxon>
    </lineage>
</organism>
<keyword evidence="3" id="KW-1185">Reference proteome</keyword>
<dbReference type="AlphaFoldDB" id="D0R4C0"/>
<evidence type="ECO:0000313" key="2">
    <source>
        <dbReference type="EMBL" id="CAX66933.1"/>
    </source>
</evidence>
<dbReference type="InterPro" id="IPR047951">
    <property type="entry name" value="Transpos_ISL3"/>
</dbReference>
<proteinExistence type="predicted"/>
<name>D0R4C0_LACJF</name>
<gene>
    <name evidence="2" type="ordered locus">FI9785_1067</name>
</gene>
<dbReference type="Pfam" id="PF01610">
    <property type="entry name" value="DDE_Tnp_ISL3"/>
    <property type="match status" value="1"/>
</dbReference>
<evidence type="ECO:0000259" key="1">
    <source>
        <dbReference type="Pfam" id="PF01610"/>
    </source>
</evidence>
<accession>D0R4C0</accession>
<dbReference type="InterPro" id="IPR002560">
    <property type="entry name" value="Transposase_DDE"/>
</dbReference>
<reference evidence="2 3" key="1">
    <citation type="journal article" date="2009" name="J. Bacteriol.">
        <title>Complete genome sequence of Lactobacillus johnsonii FI9785, a competitive exclusion agent against pathogens in poultry.</title>
        <authorList>
            <person name="Wegmann U."/>
            <person name="Overweg K."/>
            <person name="Horn N."/>
            <person name="Goesmann A."/>
            <person name="Narbad A."/>
            <person name="Gasson M.J."/>
            <person name="Shearman C."/>
        </authorList>
    </citation>
    <scope>NUCLEOTIDE SEQUENCE [LARGE SCALE GENOMIC DNA]</scope>
    <source>
        <strain evidence="2 3">FI9785</strain>
    </source>
</reference>
<protein>
    <recommendedName>
        <fullName evidence="1">Transposase IS204/IS1001/IS1096/IS1165 DDE domain-containing protein</fullName>
    </recommendedName>
</protein>
<dbReference type="KEGG" id="ljf:FI9785_1067"/>
<feature type="domain" description="Transposase IS204/IS1001/IS1096/IS1165 DDE" evidence="1">
    <location>
        <begin position="6"/>
        <end position="104"/>
    </location>
</feature>
<dbReference type="PANTHER" id="PTHR33498:SF1">
    <property type="entry name" value="TRANSPOSASE FOR INSERTION SEQUENCE ELEMENT IS1557"/>
    <property type="match status" value="1"/>
</dbReference>